<feature type="region of interest" description="Disordered" evidence="1">
    <location>
        <begin position="564"/>
        <end position="597"/>
    </location>
</feature>
<sequence length="800" mass="86481">MRTGHHGGRAATTGAFAATDIAAAAAAAAAATTGAELLSGAAQEMEMVKAVGDLELEYLTWNLPRAERDERCERTKNVAITPSALFEPAAYFLKSTSGSENSWLKKRCSRFQATLSTRCVRDIKRDYSWKIYGVCCNQNTGVEAHYVRMRFANRANDQTFATLVDLLNSLAAKRFLQSSRRGKVRPFGIGFDAGVKSKERCYIISNCAKQTPFLRRVDVRFEAYIQHEWKRIDAVVDRIGFATYRSAPKSSILAASTLDAIHFKDDAYLRFARVTLRFGERSERTIMDVGKNFEPQLIYTKTSAVLTLNRVRVRTCEGSNVSEPVQTQARLIFTDMKSTGTRTPFRRNSAKKHAASEAEKALALLKRTVQFAGMNTLGLADELADDAVFEMNIQRVVTNAEFSIRAKGDSASTNLSLQHLFKNSTLFMVPCYDSNGVNLVLQSRDGDYVLRQYVQSPIKFIGSITANCFAGPRSSTITKIGEAMEYDGSGKVTYMFETGETDAAALVETLVSIIEKLHTYQTTTGTAPAPGTPTPFTAVSTMSLPPFIALPRIPPIPSIHLSRPSTANANAHPSTATATANSTVNRPPTAPTSYAESPPRLAIVPSIAIVTPPPPVSAPSTPIMTPLEVIPPLKIYKVPRKPVPSAHSRSVSLATTTASGMSTRKPVPPLSSSHYRSVSLATTSVAGQSSQYRSVSPATVSVTGQSSQYRSVSPATVSVTGQSSQYRSVSPATVSIAGQSSRSPSPQPPPQNLVVPDPSTLPGGRLYELRARTLKRVITGLETGLGTGLQGTVRTVSSRS</sequence>
<keyword evidence="3" id="KW-1185">Reference proteome</keyword>
<comment type="caution">
    <text evidence="2">The sequence shown here is derived from an EMBL/GenBank/DDBJ whole genome shotgun (WGS) entry which is preliminary data.</text>
</comment>
<gene>
    <name evidence="2" type="ORF">Q9L58_007459</name>
</gene>
<evidence type="ECO:0000313" key="3">
    <source>
        <dbReference type="Proteomes" id="UP001447188"/>
    </source>
</evidence>
<proteinExistence type="predicted"/>
<name>A0ABR3GCP9_9PEZI</name>
<evidence type="ECO:0000313" key="2">
    <source>
        <dbReference type="EMBL" id="KAL0633633.1"/>
    </source>
</evidence>
<dbReference type="Proteomes" id="UP001447188">
    <property type="component" value="Unassembled WGS sequence"/>
</dbReference>
<organism evidence="2 3">
    <name type="scientific">Discina gigas</name>
    <dbReference type="NCBI Taxonomy" id="1032678"/>
    <lineage>
        <taxon>Eukaryota</taxon>
        <taxon>Fungi</taxon>
        <taxon>Dikarya</taxon>
        <taxon>Ascomycota</taxon>
        <taxon>Pezizomycotina</taxon>
        <taxon>Pezizomycetes</taxon>
        <taxon>Pezizales</taxon>
        <taxon>Discinaceae</taxon>
        <taxon>Discina</taxon>
    </lineage>
</organism>
<feature type="compositionally biased region" description="Polar residues" evidence="1">
    <location>
        <begin position="720"/>
        <end position="738"/>
    </location>
</feature>
<feature type="compositionally biased region" description="Low complexity" evidence="1">
    <location>
        <begin position="565"/>
        <end position="583"/>
    </location>
</feature>
<protein>
    <submittedName>
        <fullName evidence="2">Uncharacterized protein</fullName>
    </submittedName>
</protein>
<feature type="region of interest" description="Disordered" evidence="1">
    <location>
        <begin position="641"/>
        <end position="674"/>
    </location>
</feature>
<reference evidence="2 3" key="1">
    <citation type="submission" date="2024-02" db="EMBL/GenBank/DDBJ databases">
        <title>Discinaceae phylogenomics.</title>
        <authorList>
            <person name="Dirks A.C."/>
            <person name="James T.Y."/>
        </authorList>
    </citation>
    <scope>NUCLEOTIDE SEQUENCE [LARGE SCALE GENOMIC DNA]</scope>
    <source>
        <strain evidence="2 3">ACD0624</strain>
    </source>
</reference>
<feature type="compositionally biased region" description="Polar residues" evidence="1">
    <location>
        <begin position="647"/>
        <end position="662"/>
    </location>
</feature>
<dbReference type="EMBL" id="JBBBZM010000119">
    <property type="protein sequence ID" value="KAL0633633.1"/>
    <property type="molecule type" value="Genomic_DNA"/>
</dbReference>
<accession>A0ABR3GCP9</accession>
<evidence type="ECO:0000256" key="1">
    <source>
        <dbReference type="SAM" id="MobiDB-lite"/>
    </source>
</evidence>
<feature type="region of interest" description="Disordered" evidence="1">
    <location>
        <begin position="720"/>
        <end position="761"/>
    </location>
</feature>